<proteinExistence type="predicted"/>
<dbReference type="GO" id="GO:0051500">
    <property type="term" value="F:D-tyrosyl-tRNA(Tyr) deacylase activity"/>
    <property type="evidence" value="ECO:0007669"/>
    <property type="project" value="TreeGrafter"/>
</dbReference>
<comment type="subunit">
    <text evidence="2">Homodimer.</text>
</comment>
<dbReference type="InterPro" id="IPR023509">
    <property type="entry name" value="DTD-like_sf"/>
</dbReference>
<dbReference type="EC" id="3.1.1.96" evidence="3"/>
<comment type="catalytic activity">
    <reaction evidence="7">
        <text>a D-aminoacyl-tRNA + H2O = a tRNA + a D-alpha-amino acid + H(+)</text>
        <dbReference type="Rhea" id="RHEA:13953"/>
        <dbReference type="Rhea" id="RHEA-COMP:10123"/>
        <dbReference type="Rhea" id="RHEA-COMP:10124"/>
        <dbReference type="ChEBI" id="CHEBI:15377"/>
        <dbReference type="ChEBI" id="CHEBI:15378"/>
        <dbReference type="ChEBI" id="CHEBI:59871"/>
        <dbReference type="ChEBI" id="CHEBI:78442"/>
        <dbReference type="ChEBI" id="CHEBI:79333"/>
        <dbReference type="EC" id="3.1.1.96"/>
    </reaction>
</comment>
<dbReference type="PANTHER" id="PTHR10472:SF1">
    <property type="entry name" value="D-AMINOACYL-TRNA DEACYLASE 2"/>
    <property type="match status" value="1"/>
</dbReference>
<dbReference type="SMR" id="A0A4Z2D1X8"/>
<dbReference type="InterPro" id="IPR003732">
    <property type="entry name" value="Daa-tRNA_deacyls_DTD"/>
</dbReference>
<dbReference type="Pfam" id="PF02580">
    <property type="entry name" value="Tyr_Deacylase"/>
    <property type="match status" value="1"/>
</dbReference>
<evidence type="ECO:0000256" key="3">
    <source>
        <dbReference type="ARBA" id="ARBA00013056"/>
    </source>
</evidence>
<dbReference type="STRING" id="6182.A0A4Z2D1X8"/>
<protein>
    <recommendedName>
        <fullName evidence="3">D-aminoacyl-tRNA deacylase</fullName>
        <ecNumber evidence="3">3.1.1.96</ecNumber>
    </recommendedName>
</protein>
<gene>
    <name evidence="8" type="ORF">EWB00_005363</name>
</gene>
<dbReference type="Gene3D" id="3.50.80.10">
    <property type="entry name" value="D-tyrosyl-tRNA(Tyr) deacylase"/>
    <property type="match status" value="1"/>
</dbReference>
<evidence type="ECO:0000256" key="5">
    <source>
        <dbReference type="ARBA" id="ARBA00022801"/>
    </source>
</evidence>
<name>A0A4Z2D1X8_SCHJA</name>
<dbReference type="Proteomes" id="UP000311919">
    <property type="component" value="Unassembled WGS sequence"/>
</dbReference>
<keyword evidence="9" id="KW-1185">Reference proteome</keyword>
<evidence type="ECO:0000256" key="2">
    <source>
        <dbReference type="ARBA" id="ARBA00011738"/>
    </source>
</evidence>
<evidence type="ECO:0000256" key="4">
    <source>
        <dbReference type="ARBA" id="ARBA00022490"/>
    </source>
</evidence>
<keyword evidence="5" id="KW-0378">Hydrolase</keyword>
<dbReference type="PANTHER" id="PTHR10472">
    <property type="entry name" value="D-TYROSYL-TRNA TYR DEACYLASE"/>
    <property type="match status" value="1"/>
</dbReference>
<comment type="catalytic activity">
    <reaction evidence="6">
        <text>glycyl-tRNA(Ala) + H2O = tRNA(Ala) + glycine + H(+)</text>
        <dbReference type="Rhea" id="RHEA:53744"/>
        <dbReference type="Rhea" id="RHEA-COMP:9657"/>
        <dbReference type="Rhea" id="RHEA-COMP:13640"/>
        <dbReference type="ChEBI" id="CHEBI:15377"/>
        <dbReference type="ChEBI" id="CHEBI:15378"/>
        <dbReference type="ChEBI" id="CHEBI:57305"/>
        <dbReference type="ChEBI" id="CHEBI:78442"/>
        <dbReference type="ChEBI" id="CHEBI:78522"/>
        <dbReference type="EC" id="3.1.1.96"/>
    </reaction>
</comment>
<dbReference type="OrthoDB" id="275783at2759"/>
<dbReference type="SUPFAM" id="SSF69500">
    <property type="entry name" value="DTD-like"/>
    <property type="match status" value="1"/>
</dbReference>
<comment type="subcellular location">
    <subcellularLocation>
        <location evidence="1">Cytoplasm</location>
    </subcellularLocation>
</comment>
<dbReference type="EMBL" id="SKCS01000359">
    <property type="protein sequence ID" value="TNN10398.1"/>
    <property type="molecule type" value="Genomic_DNA"/>
</dbReference>
<evidence type="ECO:0000313" key="9">
    <source>
        <dbReference type="Proteomes" id="UP000311919"/>
    </source>
</evidence>
<accession>A0A4Z2D1X8</accession>
<keyword evidence="4" id="KW-0963">Cytoplasm</keyword>
<dbReference type="GO" id="GO:0005737">
    <property type="term" value="C:cytoplasm"/>
    <property type="evidence" value="ECO:0007669"/>
    <property type="project" value="UniProtKB-SubCell"/>
</dbReference>
<evidence type="ECO:0000313" key="8">
    <source>
        <dbReference type="EMBL" id="TNN10398.1"/>
    </source>
</evidence>
<reference evidence="8 9" key="1">
    <citation type="submission" date="2019-03" db="EMBL/GenBank/DDBJ databases">
        <title>An improved genome assembly of the fluke Schistosoma japonicum.</title>
        <authorList>
            <person name="Hu W."/>
            <person name="Luo F."/>
            <person name="Yin M."/>
            <person name="Mo X."/>
            <person name="Sun C."/>
            <person name="Wu Q."/>
            <person name="Zhu B."/>
            <person name="Xiang M."/>
            <person name="Wang J."/>
            <person name="Wang Y."/>
            <person name="Zhang T."/>
            <person name="Xu B."/>
            <person name="Zheng H."/>
            <person name="Feng Z."/>
        </authorList>
    </citation>
    <scope>NUCLEOTIDE SEQUENCE [LARGE SCALE GENOMIC DNA]</scope>
    <source>
        <strain evidence="8">HuSjv2</strain>
        <tissue evidence="8">Worms</tissue>
    </source>
</reference>
<dbReference type="AlphaFoldDB" id="A0A4Z2D1X8"/>
<sequence length="173" mass="19217">MLVVCKVSRPFEAFRYVRMSKIVFQCCVSAKLLTEGDISETSINKGLVAYVAFLKDCSDELLQKVAETICTVRLISADNGKLQSVIDSPCDLLIVPQFCLAGKLKRKSFQYHGAVSKATAEKLYCQLVKLCDSFLKSSSMWLSKSCKFSHGTFGIRQVLSLETNGPFTHVVEL</sequence>
<evidence type="ECO:0000256" key="1">
    <source>
        <dbReference type="ARBA" id="ARBA00004496"/>
    </source>
</evidence>
<comment type="caution">
    <text evidence="8">The sequence shown here is derived from an EMBL/GenBank/DDBJ whole genome shotgun (WGS) entry which is preliminary data.</text>
</comment>
<evidence type="ECO:0000256" key="7">
    <source>
        <dbReference type="ARBA" id="ARBA00048018"/>
    </source>
</evidence>
<evidence type="ECO:0000256" key="6">
    <source>
        <dbReference type="ARBA" id="ARBA00047676"/>
    </source>
</evidence>
<organism evidence="8 9">
    <name type="scientific">Schistosoma japonicum</name>
    <name type="common">Blood fluke</name>
    <dbReference type="NCBI Taxonomy" id="6182"/>
    <lineage>
        <taxon>Eukaryota</taxon>
        <taxon>Metazoa</taxon>
        <taxon>Spiralia</taxon>
        <taxon>Lophotrochozoa</taxon>
        <taxon>Platyhelminthes</taxon>
        <taxon>Trematoda</taxon>
        <taxon>Digenea</taxon>
        <taxon>Strigeidida</taxon>
        <taxon>Schistosomatoidea</taxon>
        <taxon>Schistosomatidae</taxon>
        <taxon>Schistosoma</taxon>
    </lineage>
</organism>